<dbReference type="GO" id="GO:0048015">
    <property type="term" value="P:phosphatidylinositol-mediated signaling"/>
    <property type="evidence" value="ECO:0007669"/>
    <property type="project" value="TreeGrafter"/>
</dbReference>
<organism evidence="10 11">
    <name type="scientific">Ascodesmis nigricans</name>
    <dbReference type="NCBI Taxonomy" id="341454"/>
    <lineage>
        <taxon>Eukaryota</taxon>
        <taxon>Fungi</taxon>
        <taxon>Dikarya</taxon>
        <taxon>Ascomycota</taxon>
        <taxon>Pezizomycotina</taxon>
        <taxon>Pezizomycetes</taxon>
        <taxon>Pezizales</taxon>
        <taxon>Ascodesmidaceae</taxon>
        <taxon>Ascodesmis</taxon>
    </lineage>
</organism>
<dbReference type="SMART" id="SM00149">
    <property type="entry name" value="PLCYc"/>
    <property type="match status" value="1"/>
</dbReference>
<dbReference type="PROSITE" id="PS50004">
    <property type="entry name" value="C2"/>
    <property type="match status" value="1"/>
</dbReference>
<dbReference type="EC" id="3.1.4.11" evidence="1 6"/>
<dbReference type="InParanoid" id="A0A4S2N5A7"/>
<evidence type="ECO:0000256" key="3">
    <source>
        <dbReference type="ARBA" id="ARBA00022963"/>
    </source>
</evidence>
<proteinExistence type="predicted"/>
<feature type="compositionally biased region" description="Low complexity" evidence="7">
    <location>
        <begin position="627"/>
        <end position="644"/>
    </location>
</feature>
<accession>A0A4S2N5A7</accession>
<dbReference type="GO" id="GO:0004435">
    <property type="term" value="F:phosphatidylinositol-4,5-bisphosphate phospholipase C activity"/>
    <property type="evidence" value="ECO:0007669"/>
    <property type="project" value="UniProtKB-EC"/>
</dbReference>
<dbReference type="InterPro" id="IPR000008">
    <property type="entry name" value="C2_dom"/>
</dbReference>
<feature type="region of interest" description="Disordered" evidence="7">
    <location>
        <begin position="616"/>
        <end position="654"/>
    </location>
</feature>
<dbReference type="OrthoDB" id="269822at2759"/>
<evidence type="ECO:0000256" key="1">
    <source>
        <dbReference type="ARBA" id="ARBA00012368"/>
    </source>
</evidence>
<dbReference type="SUPFAM" id="SSF51695">
    <property type="entry name" value="PLC-like phosphodiesterases"/>
    <property type="match status" value="1"/>
</dbReference>
<dbReference type="SUPFAM" id="SSF47473">
    <property type="entry name" value="EF-hand"/>
    <property type="match status" value="1"/>
</dbReference>
<dbReference type="InterPro" id="IPR001192">
    <property type="entry name" value="PI-PLC_fam"/>
</dbReference>
<feature type="region of interest" description="Disordered" evidence="7">
    <location>
        <begin position="847"/>
        <end position="868"/>
    </location>
</feature>
<keyword evidence="2 6" id="KW-0378">Hydrolase</keyword>
<evidence type="ECO:0000256" key="2">
    <source>
        <dbReference type="ARBA" id="ARBA00022801"/>
    </source>
</evidence>
<comment type="catalytic activity">
    <reaction evidence="6">
        <text>a 1,2-diacyl-sn-glycero-3-phospho-(1D-myo-inositol-4,5-bisphosphate) + H2O = 1D-myo-inositol 1,4,5-trisphosphate + a 1,2-diacyl-sn-glycerol + H(+)</text>
        <dbReference type="Rhea" id="RHEA:33179"/>
        <dbReference type="ChEBI" id="CHEBI:15377"/>
        <dbReference type="ChEBI" id="CHEBI:15378"/>
        <dbReference type="ChEBI" id="CHEBI:17815"/>
        <dbReference type="ChEBI" id="CHEBI:58456"/>
        <dbReference type="ChEBI" id="CHEBI:203600"/>
        <dbReference type="EC" id="3.1.4.11"/>
    </reaction>
</comment>
<dbReference type="CDD" id="cd16207">
    <property type="entry name" value="EFh_ScPlc1p_like"/>
    <property type="match status" value="1"/>
</dbReference>
<feature type="domain" description="PI-PLC Y-box" evidence="9">
    <location>
        <begin position="661"/>
        <end position="779"/>
    </location>
</feature>
<dbReference type="Gene3D" id="2.60.40.150">
    <property type="entry name" value="C2 domain"/>
    <property type="match status" value="1"/>
</dbReference>
<dbReference type="PANTHER" id="PTHR10336:SF36">
    <property type="entry name" value="1-PHOSPHATIDYLINOSITOL 4,5-BISPHOSPHATE PHOSPHODIESTERASE BETA-4"/>
    <property type="match status" value="1"/>
</dbReference>
<evidence type="ECO:0000256" key="5">
    <source>
        <dbReference type="ARBA" id="ARBA00023224"/>
    </source>
</evidence>
<feature type="compositionally biased region" description="Pro residues" evidence="7">
    <location>
        <begin position="1"/>
        <end position="10"/>
    </location>
</feature>
<dbReference type="InterPro" id="IPR017946">
    <property type="entry name" value="PLC-like_Pdiesterase_TIM-brl"/>
</dbReference>
<dbReference type="InterPro" id="IPR000909">
    <property type="entry name" value="PLipase_C_PInositol-sp_X_dom"/>
</dbReference>
<feature type="region of interest" description="Disordered" evidence="7">
    <location>
        <begin position="992"/>
        <end position="1041"/>
    </location>
</feature>
<dbReference type="PANTHER" id="PTHR10336">
    <property type="entry name" value="PHOSPHOINOSITIDE-SPECIFIC PHOSPHOLIPASE C FAMILY PROTEIN"/>
    <property type="match status" value="1"/>
</dbReference>
<evidence type="ECO:0000256" key="7">
    <source>
        <dbReference type="SAM" id="MobiDB-lite"/>
    </source>
</evidence>
<dbReference type="Pfam" id="PF00388">
    <property type="entry name" value="PI-PLC-X"/>
    <property type="match status" value="1"/>
</dbReference>
<keyword evidence="11" id="KW-1185">Reference proteome</keyword>
<dbReference type="SUPFAM" id="SSF50729">
    <property type="entry name" value="PH domain-like"/>
    <property type="match status" value="1"/>
</dbReference>
<dbReference type="SUPFAM" id="SSF49562">
    <property type="entry name" value="C2 domain (Calcium/lipid-binding domain, CaLB)"/>
    <property type="match status" value="1"/>
</dbReference>
<evidence type="ECO:0000256" key="4">
    <source>
        <dbReference type="ARBA" id="ARBA00023098"/>
    </source>
</evidence>
<dbReference type="GO" id="GO:0016042">
    <property type="term" value="P:lipid catabolic process"/>
    <property type="evidence" value="ECO:0007669"/>
    <property type="project" value="UniProtKB-KW"/>
</dbReference>
<reference evidence="10 11" key="1">
    <citation type="submission" date="2019-04" db="EMBL/GenBank/DDBJ databases">
        <title>Comparative genomics and transcriptomics to analyze fruiting body development in filamentous ascomycetes.</title>
        <authorList>
            <consortium name="DOE Joint Genome Institute"/>
            <person name="Lutkenhaus R."/>
            <person name="Traeger S."/>
            <person name="Breuer J."/>
            <person name="Kuo A."/>
            <person name="Lipzen A."/>
            <person name="Pangilinan J."/>
            <person name="Dilworth D."/>
            <person name="Sandor L."/>
            <person name="Poggeler S."/>
            <person name="Barry K."/>
            <person name="Grigoriev I.V."/>
            <person name="Nowrousian M."/>
        </authorList>
    </citation>
    <scope>NUCLEOTIDE SEQUENCE [LARGE SCALE GENOMIC DNA]</scope>
    <source>
        <strain evidence="10 11">CBS 389.68</strain>
    </source>
</reference>
<protein>
    <recommendedName>
        <fullName evidence="1 6">Phosphoinositide phospholipase C</fullName>
        <ecNumber evidence="1 6">3.1.4.11</ecNumber>
    </recommendedName>
</protein>
<dbReference type="FunCoup" id="A0A4S2N5A7">
    <property type="interactions" value="321"/>
</dbReference>
<keyword evidence="5" id="KW-0807">Transducer</keyword>
<dbReference type="PRINTS" id="PR00390">
    <property type="entry name" value="PHPHLIPASEC"/>
</dbReference>
<feature type="domain" description="C2" evidence="8">
    <location>
        <begin position="786"/>
        <end position="945"/>
    </location>
</feature>
<dbReference type="Proteomes" id="UP000298138">
    <property type="component" value="Unassembled WGS sequence"/>
</dbReference>
<keyword evidence="3 6" id="KW-0442">Lipid degradation</keyword>
<dbReference type="InterPro" id="IPR035892">
    <property type="entry name" value="C2_domain_sf"/>
</dbReference>
<dbReference type="STRING" id="341454.A0A4S2N5A7"/>
<dbReference type="SMART" id="SM00148">
    <property type="entry name" value="PLCXc"/>
    <property type="match status" value="1"/>
</dbReference>
<dbReference type="Gene3D" id="3.20.20.190">
    <property type="entry name" value="Phosphatidylinositol (PI) phosphodiesterase"/>
    <property type="match status" value="1"/>
</dbReference>
<dbReference type="InterPro" id="IPR011993">
    <property type="entry name" value="PH-like_dom_sf"/>
</dbReference>
<dbReference type="CDD" id="cd00275">
    <property type="entry name" value="C2_PLC_like"/>
    <property type="match status" value="1"/>
</dbReference>
<evidence type="ECO:0000259" key="8">
    <source>
        <dbReference type="PROSITE" id="PS50004"/>
    </source>
</evidence>
<dbReference type="Gene3D" id="2.30.29.30">
    <property type="entry name" value="Pleckstrin-homology domain (PH domain)/Phosphotyrosine-binding domain (PTB)"/>
    <property type="match status" value="1"/>
</dbReference>
<name>A0A4S2N5A7_9PEZI</name>
<dbReference type="AlphaFoldDB" id="A0A4S2N5A7"/>
<dbReference type="CDD" id="cd08598">
    <property type="entry name" value="PI-PLC1c_yeast"/>
    <property type="match status" value="1"/>
</dbReference>
<dbReference type="PROSITE" id="PS50007">
    <property type="entry name" value="PIPLC_X_DOMAIN"/>
    <property type="match status" value="1"/>
</dbReference>
<dbReference type="InterPro" id="IPR001711">
    <property type="entry name" value="PLipase_C_Pinositol-sp_Y"/>
</dbReference>
<dbReference type="SMART" id="SM00239">
    <property type="entry name" value="C2"/>
    <property type="match status" value="1"/>
</dbReference>
<gene>
    <name evidence="10" type="ORF">EX30DRAFT_352886</name>
</gene>
<dbReference type="Gene3D" id="1.10.238.10">
    <property type="entry name" value="EF-hand"/>
    <property type="match status" value="1"/>
</dbReference>
<dbReference type="Pfam" id="PF00168">
    <property type="entry name" value="C2"/>
    <property type="match status" value="1"/>
</dbReference>
<sequence length="1041" mass="116865">MPTAAEPPSPKASLMRRVSQKAANKLRRRASSTSNDPEERSGPVVVRHRSGSTNSKINGENVPRLGIKHHDQDDEDEEHAWEHQLDGANGVAGLDGAHSATSRIRHPASTPDDTVGIIVPDDLIRGTAMTRVTRKKKTQRVFKLDINSARVSWDPSKPTSRFNIDDMKDVRTGANARNYREELQVSKDLEPRWITITYMDPEEKGKLKFLHVVAPTDYLFEMWTKTLEAIHTYRTEMMAGLAMQGEKFVDAHWKNYMAKKKQESVTLNPVEERLSFEDVERLCRRLHINCSKSFIKERFERAKRSKGDKHREKNGEKNGEDTGHLDFTQFRRFVKLLKEREEIYDLWKDLVSDTEKGMNWKEFHAFLQDHQKVNINADSEFVNKVFLKYCGRSTQNGDNKKKHRPGIEELDVVCMTREAFVDFLLSPSYNPPLLTATGKTSHTRPLNEYFISSSHNTYLMGRQVRGESSVEGYIRVLQRGCRCVEIDCWDGDDGRPIVTHGHTGTTEVLLADVITAIGKYAFTASPYPVILSLEVHCSLEQQVTMAELFKSILGDVLVTEPFITNAFVLPSPEELKNRILIKVKGSKRLDESTLTNDFNAMDKKLSGSEGGNGGKIAAPPAFVKGQSSSSAVSTTSESESSSSGDGKKKSKKPATKIAPELGALGVYVRGQKFRNFALPESKSFNHIFSFQEKTFLKFCKESEKKAQIEKHNVRYLMRVYPSGFRVNSSNFDPIGFWRCGVQMVALNWQTYDLGVQLNDAMFAAGHDDSGYVLKPKALRGSRTTFDPPADAATVRVKKVRKEVSFDIQIVSAQQLPRPKDYRTDDGINPFVEVEVFTADDKSKDGFNGKGGIDMSKSKGLSGLGAPQKRRSRVVRDDGFHPIFKENMSFTVKTKFEELVFVRFSIWNQHLGDDKTLKGDEKTLMASYTAKLCSLQQGYRHLPLYDVQGEQYLFSTLFVHIQVNPVVLIDDDPLRATAASTLDSIKHTAKSVLSRGKSIRKRKDGPKNDGRIPESASASASASEDNRSGVGPVISPTSSAYS</sequence>
<evidence type="ECO:0000313" key="10">
    <source>
        <dbReference type="EMBL" id="TGZ84458.1"/>
    </source>
</evidence>
<dbReference type="InterPro" id="IPR011992">
    <property type="entry name" value="EF-hand-dom_pair"/>
</dbReference>
<dbReference type="GO" id="GO:0051209">
    <property type="term" value="P:release of sequestered calcium ion into cytosol"/>
    <property type="evidence" value="ECO:0007669"/>
    <property type="project" value="TreeGrafter"/>
</dbReference>
<evidence type="ECO:0000256" key="6">
    <source>
        <dbReference type="RuleBase" id="RU361133"/>
    </source>
</evidence>
<feature type="region of interest" description="Disordered" evidence="7">
    <location>
        <begin position="1"/>
        <end position="80"/>
    </location>
</feature>
<dbReference type="CDD" id="cd13360">
    <property type="entry name" value="PH_PLC_fungal"/>
    <property type="match status" value="1"/>
</dbReference>
<dbReference type="PROSITE" id="PS50008">
    <property type="entry name" value="PIPLC_Y_DOMAIN"/>
    <property type="match status" value="1"/>
</dbReference>
<dbReference type="InterPro" id="IPR037755">
    <property type="entry name" value="Plc1_PH"/>
</dbReference>
<evidence type="ECO:0000313" key="11">
    <source>
        <dbReference type="Proteomes" id="UP000298138"/>
    </source>
</evidence>
<dbReference type="EMBL" id="ML220112">
    <property type="protein sequence ID" value="TGZ84458.1"/>
    <property type="molecule type" value="Genomic_DNA"/>
</dbReference>
<dbReference type="Pfam" id="PF00387">
    <property type="entry name" value="PI-PLC-Y"/>
    <property type="match status" value="1"/>
</dbReference>
<evidence type="ECO:0000259" key="9">
    <source>
        <dbReference type="PROSITE" id="PS50008"/>
    </source>
</evidence>
<keyword evidence="4 6" id="KW-0443">Lipid metabolism</keyword>